<feature type="domain" description="Response regulatory" evidence="10">
    <location>
        <begin position="1"/>
        <end position="80"/>
    </location>
</feature>
<keyword evidence="13" id="KW-1185">Reference proteome</keyword>
<gene>
    <name evidence="12" type="ORF">SAMN05216249_10390</name>
</gene>
<dbReference type="STRING" id="1120918.SAMN05216249_10390"/>
<dbReference type="AlphaFoldDB" id="A0A1I0W4U4"/>
<evidence type="ECO:0000256" key="5">
    <source>
        <dbReference type="ARBA" id="ARBA00023125"/>
    </source>
</evidence>
<dbReference type="PANTHER" id="PTHR48111">
    <property type="entry name" value="REGULATOR OF RPOS"/>
    <property type="match status" value="1"/>
</dbReference>
<dbReference type="InterPro" id="IPR011006">
    <property type="entry name" value="CheY-like_superfamily"/>
</dbReference>
<dbReference type="SUPFAM" id="SSF52172">
    <property type="entry name" value="CheY-like"/>
    <property type="match status" value="1"/>
</dbReference>
<reference evidence="12 13" key="1">
    <citation type="submission" date="2016-10" db="EMBL/GenBank/DDBJ databases">
        <authorList>
            <person name="de Groot N.N."/>
        </authorList>
    </citation>
    <scope>NUCLEOTIDE SEQUENCE [LARGE SCALE GENOMIC DNA]</scope>
    <source>
        <strain evidence="12 13">DSM 5522</strain>
    </source>
</reference>
<dbReference type="GO" id="GO:0005829">
    <property type="term" value="C:cytosol"/>
    <property type="evidence" value="ECO:0007669"/>
    <property type="project" value="TreeGrafter"/>
</dbReference>
<evidence type="ECO:0000256" key="9">
    <source>
        <dbReference type="PROSITE-ProRule" id="PRU01091"/>
    </source>
</evidence>
<dbReference type="SMART" id="SM00862">
    <property type="entry name" value="Trans_reg_C"/>
    <property type="match status" value="1"/>
</dbReference>
<dbReference type="GO" id="GO:0000976">
    <property type="term" value="F:transcription cis-regulatory region binding"/>
    <property type="evidence" value="ECO:0007669"/>
    <property type="project" value="TreeGrafter"/>
</dbReference>
<evidence type="ECO:0000256" key="2">
    <source>
        <dbReference type="ARBA" id="ARBA00022553"/>
    </source>
</evidence>
<sequence length="187" mass="21388">MEYLRFISYDVVFMDIMKPVMDGISAVKTLRQNNNLTPVIFLSAKGETSDRVNGLNVGANDYLVKLFSFDELIARIKSVIRTANSACSEIYTVSDLELDCCSHIVKRAGQEINLAKKEYQLLEFLVRNTNRIISRDTILSQVWGYNYEGGDNVVDVYINYLRKKIDIKKYKPLIHTVRGLGYTIKNS</sequence>
<dbReference type="Gene3D" id="1.10.10.10">
    <property type="entry name" value="Winged helix-like DNA-binding domain superfamily/Winged helix DNA-binding domain"/>
    <property type="match status" value="1"/>
</dbReference>
<evidence type="ECO:0000256" key="6">
    <source>
        <dbReference type="ARBA" id="ARBA00023163"/>
    </source>
</evidence>
<keyword evidence="3" id="KW-0902">Two-component regulatory system</keyword>
<dbReference type="SMART" id="SM00448">
    <property type="entry name" value="REC"/>
    <property type="match status" value="1"/>
</dbReference>
<dbReference type="PROSITE" id="PS50110">
    <property type="entry name" value="RESPONSE_REGULATORY"/>
    <property type="match status" value="1"/>
</dbReference>
<comment type="function">
    <text evidence="7">May play the central regulatory role in sporulation. It may be an element of the effector pathway responsible for the activation of sporulation genes in response to nutritional stress. Spo0A may act in concert with spo0H (a sigma factor) to control the expression of some genes that are critical to the sporulation process.</text>
</comment>
<dbReference type="GO" id="GO:0006355">
    <property type="term" value="P:regulation of DNA-templated transcription"/>
    <property type="evidence" value="ECO:0007669"/>
    <property type="project" value="InterPro"/>
</dbReference>
<dbReference type="PANTHER" id="PTHR48111:SF22">
    <property type="entry name" value="REGULATOR OF RPOS"/>
    <property type="match status" value="1"/>
</dbReference>
<proteinExistence type="predicted"/>
<dbReference type="InterPro" id="IPR036388">
    <property type="entry name" value="WH-like_DNA-bd_sf"/>
</dbReference>
<dbReference type="GO" id="GO:0000156">
    <property type="term" value="F:phosphorelay response regulator activity"/>
    <property type="evidence" value="ECO:0007669"/>
    <property type="project" value="TreeGrafter"/>
</dbReference>
<feature type="domain" description="OmpR/PhoB-type" evidence="11">
    <location>
        <begin position="88"/>
        <end position="186"/>
    </location>
</feature>
<dbReference type="InterPro" id="IPR016032">
    <property type="entry name" value="Sig_transdc_resp-reg_C-effctor"/>
</dbReference>
<accession>A0A1I0W4U4</accession>
<name>A0A1I0W4U4_9FIRM</name>
<dbReference type="SUPFAM" id="SSF46894">
    <property type="entry name" value="C-terminal effector domain of the bipartite response regulators"/>
    <property type="match status" value="1"/>
</dbReference>
<evidence type="ECO:0000256" key="8">
    <source>
        <dbReference type="PROSITE-ProRule" id="PRU00169"/>
    </source>
</evidence>
<evidence type="ECO:0000259" key="11">
    <source>
        <dbReference type="PROSITE" id="PS51755"/>
    </source>
</evidence>
<dbReference type="Pfam" id="PF00486">
    <property type="entry name" value="Trans_reg_C"/>
    <property type="match status" value="1"/>
</dbReference>
<evidence type="ECO:0000313" key="13">
    <source>
        <dbReference type="Proteomes" id="UP000198838"/>
    </source>
</evidence>
<evidence type="ECO:0000256" key="7">
    <source>
        <dbReference type="ARBA" id="ARBA00024867"/>
    </source>
</evidence>
<evidence type="ECO:0000259" key="10">
    <source>
        <dbReference type="PROSITE" id="PS50110"/>
    </source>
</evidence>
<dbReference type="InterPro" id="IPR001867">
    <property type="entry name" value="OmpR/PhoB-type_DNA-bd"/>
</dbReference>
<keyword evidence="5 9" id="KW-0238">DNA-binding</keyword>
<protein>
    <recommendedName>
        <fullName evidence="1">Stage 0 sporulation protein A homolog</fullName>
    </recommendedName>
</protein>
<dbReference type="FunFam" id="1.10.10.10:FF:000005">
    <property type="entry name" value="Two-component system response regulator"/>
    <property type="match status" value="1"/>
</dbReference>
<dbReference type="EMBL" id="FOJY01000003">
    <property type="protein sequence ID" value="SFA83795.1"/>
    <property type="molecule type" value="Genomic_DNA"/>
</dbReference>
<dbReference type="GO" id="GO:0032993">
    <property type="term" value="C:protein-DNA complex"/>
    <property type="evidence" value="ECO:0007669"/>
    <property type="project" value="TreeGrafter"/>
</dbReference>
<evidence type="ECO:0000256" key="4">
    <source>
        <dbReference type="ARBA" id="ARBA00023015"/>
    </source>
</evidence>
<evidence type="ECO:0000313" key="12">
    <source>
        <dbReference type="EMBL" id="SFA83795.1"/>
    </source>
</evidence>
<feature type="modified residue" description="4-aspartylphosphate" evidence="8">
    <location>
        <position position="15"/>
    </location>
</feature>
<dbReference type="Pfam" id="PF00072">
    <property type="entry name" value="Response_reg"/>
    <property type="match status" value="1"/>
</dbReference>
<dbReference type="InterPro" id="IPR001789">
    <property type="entry name" value="Sig_transdc_resp-reg_receiver"/>
</dbReference>
<dbReference type="InterPro" id="IPR039420">
    <property type="entry name" value="WalR-like"/>
</dbReference>
<evidence type="ECO:0000256" key="3">
    <source>
        <dbReference type="ARBA" id="ARBA00023012"/>
    </source>
</evidence>
<organism evidence="12 13">
    <name type="scientific">Acetitomaculum ruminis DSM 5522</name>
    <dbReference type="NCBI Taxonomy" id="1120918"/>
    <lineage>
        <taxon>Bacteria</taxon>
        <taxon>Bacillati</taxon>
        <taxon>Bacillota</taxon>
        <taxon>Clostridia</taxon>
        <taxon>Lachnospirales</taxon>
        <taxon>Lachnospiraceae</taxon>
        <taxon>Acetitomaculum</taxon>
    </lineage>
</organism>
<feature type="DNA-binding region" description="OmpR/PhoB-type" evidence="9">
    <location>
        <begin position="88"/>
        <end position="186"/>
    </location>
</feature>
<dbReference type="Gene3D" id="6.10.250.690">
    <property type="match status" value="1"/>
</dbReference>
<keyword evidence="4" id="KW-0805">Transcription regulation</keyword>
<evidence type="ECO:0000256" key="1">
    <source>
        <dbReference type="ARBA" id="ARBA00018672"/>
    </source>
</evidence>
<dbReference type="CDD" id="cd00383">
    <property type="entry name" value="trans_reg_C"/>
    <property type="match status" value="1"/>
</dbReference>
<keyword evidence="2 8" id="KW-0597">Phosphoprotein</keyword>
<dbReference type="Proteomes" id="UP000198838">
    <property type="component" value="Unassembled WGS sequence"/>
</dbReference>
<keyword evidence="6" id="KW-0804">Transcription</keyword>
<dbReference type="PROSITE" id="PS51755">
    <property type="entry name" value="OMPR_PHOB"/>
    <property type="match status" value="1"/>
</dbReference>
<dbReference type="Gene3D" id="3.40.50.2300">
    <property type="match status" value="1"/>
</dbReference>